<accession>A0ABM3K8G6</accession>
<protein>
    <submittedName>
        <fullName evidence="3">Protein nutcracker-like isoform X1</fullName>
    </submittedName>
</protein>
<dbReference type="PROSITE" id="PS50181">
    <property type="entry name" value="FBOX"/>
    <property type="match status" value="1"/>
</dbReference>
<organism evidence="2 3">
    <name type="scientific">Bactrocera dorsalis</name>
    <name type="common">Oriental fruit fly</name>
    <name type="synonym">Dacus dorsalis</name>
    <dbReference type="NCBI Taxonomy" id="27457"/>
    <lineage>
        <taxon>Eukaryota</taxon>
        <taxon>Metazoa</taxon>
        <taxon>Ecdysozoa</taxon>
        <taxon>Arthropoda</taxon>
        <taxon>Hexapoda</taxon>
        <taxon>Insecta</taxon>
        <taxon>Pterygota</taxon>
        <taxon>Neoptera</taxon>
        <taxon>Endopterygota</taxon>
        <taxon>Diptera</taxon>
        <taxon>Brachycera</taxon>
        <taxon>Muscomorpha</taxon>
        <taxon>Tephritoidea</taxon>
        <taxon>Tephritidae</taxon>
        <taxon>Bactrocera</taxon>
        <taxon>Bactrocera</taxon>
    </lineage>
</organism>
<name>A0ABM3K8G6_BACDO</name>
<keyword evidence="2" id="KW-1185">Reference proteome</keyword>
<dbReference type="Proteomes" id="UP001652620">
    <property type="component" value="Unplaced"/>
</dbReference>
<dbReference type="GeneID" id="125775265"/>
<dbReference type="InterPro" id="IPR001810">
    <property type="entry name" value="F-box_dom"/>
</dbReference>
<dbReference type="RefSeq" id="XP_049317781.1">
    <property type="nucleotide sequence ID" value="XM_049461824.1"/>
</dbReference>
<gene>
    <name evidence="3" type="primary">LOC125775265</name>
</gene>
<dbReference type="Gene3D" id="3.40.1000.30">
    <property type="match status" value="1"/>
</dbReference>
<sequence>MIKIMWKTMEGNEHDDAKKSLLESLNDLYKLSENKVLSQAHCLFMTVYVIALQTGFIPQSFIVNRLKGLVPLDSWSTTHKSNVKICCSQPPSYHRDSPHETYFSENFISALKSEEEDKLKSKLIAIITGDFMMLTLSPHPMTNLLGRSSCLSIGRYVIDQSEGKTSLDSCYQKLDQLQNQLRNELFVPLRVDQLTLLGAFPLPSFMGIPRELRIEIYKHLSSKELHKLKRVSKDILLEIKIFRNKI</sequence>
<feature type="domain" description="F-box" evidence="1">
    <location>
        <begin position="202"/>
        <end position="245"/>
    </location>
</feature>
<evidence type="ECO:0000313" key="2">
    <source>
        <dbReference type="Proteomes" id="UP001652620"/>
    </source>
</evidence>
<reference evidence="3" key="1">
    <citation type="submission" date="2025-08" db="UniProtKB">
        <authorList>
            <consortium name="RefSeq"/>
        </authorList>
    </citation>
    <scope>IDENTIFICATION</scope>
    <source>
        <tissue evidence="3">Adult</tissue>
    </source>
</reference>
<evidence type="ECO:0000313" key="3">
    <source>
        <dbReference type="RefSeq" id="XP_049317781.1"/>
    </source>
</evidence>
<proteinExistence type="predicted"/>
<evidence type="ECO:0000259" key="1">
    <source>
        <dbReference type="PROSITE" id="PS50181"/>
    </source>
</evidence>